<gene>
    <name evidence="1" type="ORF">BSF38_10054</name>
</gene>
<geneLocation type="plasmid" evidence="2">
    <name>palbo1</name>
</geneLocation>
<dbReference type="AlphaFoldDB" id="A0A1U7CZG9"/>
<dbReference type="Proteomes" id="UP000186309">
    <property type="component" value="Plasmid PALBO1"/>
</dbReference>
<proteinExistence type="predicted"/>
<keyword evidence="2" id="KW-1185">Reference proteome</keyword>
<sequence length="180" mass="18491">MMETTTPFGRAMTLAAVSGLRATMGPAFLETSRRGPNAGNWILGALGEMALAKVGVLPRGYRPVMLIPHTLAGAWVARESMRKDGADDDPSVPIAGAIVAAGVASVAPIARIALTRGLGVSGTLLGLAEDYLALKLGGDATGMTFGQIGEAARDAIEDLRDQVAPNLEIPAIPSPSHSHV</sequence>
<evidence type="ECO:0000313" key="2">
    <source>
        <dbReference type="Proteomes" id="UP000186309"/>
    </source>
</evidence>
<evidence type="ECO:0000313" key="1">
    <source>
        <dbReference type="EMBL" id="APW64269.1"/>
    </source>
</evidence>
<dbReference type="KEGG" id="pbor:BSF38_10054"/>
<protein>
    <recommendedName>
        <fullName evidence="3">DUF4126 domain-containing protein</fullName>
    </recommendedName>
</protein>
<dbReference type="EMBL" id="CP019083">
    <property type="protein sequence ID" value="APW64269.1"/>
    <property type="molecule type" value="Genomic_DNA"/>
</dbReference>
<organism evidence="1 2">
    <name type="scientific">Paludisphaera borealis</name>
    <dbReference type="NCBI Taxonomy" id="1387353"/>
    <lineage>
        <taxon>Bacteria</taxon>
        <taxon>Pseudomonadati</taxon>
        <taxon>Planctomycetota</taxon>
        <taxon>Planctomycetia</taxon>
        <taxon>Isosphaerales</taxon>
        <taxon>Isosphaeraceae</taxon>
        <taxon>Paludisphaera</taxon>
    </lineage>
</organism>
<reference evidence="1 2" key="1">
    <citation type="submission" date="2016-12" db="EMBL/GenBank/DDBJ databases">
        <title>Comparative genomics of four Isosphaeraceae planctomycetes: a common pool of plasmids and glycoside hydrolase genes.</title>
        <authorList>
            <person name="Ivanova A."/>
        </authorList>
    </citation>
    <scope>NUCLEOTIDE SEQUENCE [LARGE SCALE GENOMIC DNA]</scope>
    <source>
        <strain evidence="1 2">PX4</strain>
        <plasmid evidence="2">palbo1</plasmid>
    </source>
</reference>
<dbReference type="RefSeq" id="WP_145952409.1">
    <property type="nucleotide sequence ID" value="NZ_CP019083.1"/>
</dbReference>
<dbReference type="OrthoDB" id="280216at2"/>
<keyword evidence="1" id="KW-0614">Plasmid</keyword>
<evidence type="ECO:0008006" key="3">
    <source>
        <dbReference type="Google" id="ProtNLM"/>
    </source>
</evidence>
<accession>A0A1U7CZG9</accession>
<name>A0A1U7CZG9_9BACT</name>